<evidence type="ECO:0000256" key="12">
    <source>
        <dbReference type="ARBA" id="ARBA00061633"/>
    </source>
</evidence>
<keyword evidence="5" id="KW-0547">Nucleotide-binding</keyword>
<dbReference type="Gene3D" id="3.40.50.300">
    <property type="entry name" value="P-loop containing nucleotide triphosphate hydrolases"/>
    <property type="match status" value="2"/>
</dbReference>
<feature type="compositionally biased region" description="Low complexity" evidence="16">
    <location>
        <begin position="769"/>
        <end position="787"/>
    </location>
</feature>
<comment type="similarity">
    <text evidence="12">Belongs to the DEAD box helicase family. DDX42 subfamily.</text>
</comment>
<dbReference type="InterPro" id="IPR001650">
    <property type="entry name" value="Helicase_C-like"/>
</dbReference>
<dbReference type="PANTHER" id="PTHR47958">
    <property type="entry name" value="ATP-DEPENDENT RNA HELICASE DBP3"/>
    <property type="match status" value="1"/>
</dbReference>
<keyword evidence="8" id="KW-0067">ATP-binding</keyword>
<dbReference type="GO" id="GO:0003676">
    <property type="term" value="F:nucleic acid binding"/>
    <property type="evidence" value="ECO:0007669"/>
    <property type="project" value="InterPro"/>
</dbReference>
<dbReference type="CDD" id="cd18787">
    <property type="entry name" value="SF2_C_DEAD"/>
    <property type="match status" value="1"/>
</dbReference>
<evidence type="ECO:0000256" key="11">
    <source>
        <dbReference type="ARBA" id="ARBA00047984"/>
    </source>
</evidence>
<dbReference type="Pfam" id="PF00270">
    <property type="entry name" value="DEAD"/>
    <property type="match status" value="1"/>
</dbReference>
<dbReference type="InParanoid" id="A0A6P8YY28"/>
<sequence>MTFEQRFSPKVMSFNKGGDGKPRGFGFGGFQMSKREQRAAAIPPPPTSNVSKHGYSTMSAITQNAMVASGWGGPKKRAKTEDEYFDDDDESTAPQLAYIPAPGSPSYQGNAKDSDSEEDPLDAFMAGIEQQVTKEKKKTEKVQEEKAKGVRDDIDGEDVEESYYRYMEENPMAGVQNEDEDDDMEYDEDGNPIVQIKKKIIDPLPAIDHSTIDYCRFEKNFYTVHEEISSLKYQQVVDLRLTLGLKVTGVSPPHPVTSFAHFGFDDNLLKTIRKLEYTKPTPIQAQAVPAALGGRDIIGIAKTGSGKTAAFIWPMLVHIMDQRELKPGDGPIGLILAPTRELSQQIYNEAKRFGKVYGLQVCCCYGGGSKWEQSKALESGAEIVVATPGRMIDLVKMKATNLERVSFLVLDEADRMFDMGFEPQVRSICNHVRPDRQTLLFSATFKKRVEKLARDVLTDPVRIVQGDVGEANEDVTQIVLVLSSLAAKWTWLLGHIVEFLSAGSVLIFVTKKANAEELANNLKLKEYEVLLLHGDMDQLERNKVITNFKKQECHIMVATDVAARGLDIPHIRTVVNYDIARDIDTHTHRVGRTGRAGEKGTAFTLVTDKDKEFAGHLVRNLEGANQEVPETLLDLAMQSAWFRKSRFKGSKGKKMNVGGQGLGFRERPGFGSSDSASGSSVQKPSSSASAAYGSQSSNSYSSTSEASQRSRGPGSARLGAMRDAFKAQYMSQFTASEDTTWEKTNQKSDYGVVKADSDNRGGDGGSGRRGSNSSGGTTLSSGTYLGGAPMKSSGSYGGFVAASSSSDDGGSYNKSDSKKKRSRWDNN</sequence>
<evidence type="ECO:0000256" key="8">
    <source>
        <dbReference type="ARBA" id="ARBA00022840"/>
    </source>
</evidence>
<dbReference type="Proteomes" id="UP000515158">
    <property type="component" value="Unplaced"/>
</dbReference>
<keyword evidence="4" id="KW-0963">Cytoplasm</keyword>
<evidence type="ECO:0000256" key="6">
    <source>
        <dbReference type="ARBA" id="ARBA00022801"/>
    </source>
</evidence>
<dbReference type="EC" id="3.6.4.13" evidence="3"/>
<dbReference type="CDD" id="cd17952">
    <property type="entry name" value="DEADc_DDX42"/>
    <property type="match status" value="1"/>
</dbReference>
<protein>
    <recommendedName>
        <fullName evidence="13">ATP-dependent RNA helicase DDX42</fullName>
        <ecNumber evidence="3">3.6.4.13</ecNumber>
    </recommendedName>
    <alternativeName>
        <fullName evidence="14">DEAD box protein 42</fullName>
    </alternativeName>
</protein>
<feature type="region of interest" description="Disordered" evidence="16">
    <location>
        <begin position="740"/>
        <end position="827"/>
    </location>
</feature>
<evidence type="ECO:0000313" key="21">
    <source>
        <dbReference type="RefSeq" id="XP_034242171.1"/>
    </source>
</evidence>
<comment type="catalytic activity">
    <reaction evidence="11">
        <text>ATP + H2O = ADP + phosphate + H(+)</text>
        <dbReference type="Rhea" id="RHEA:13065"/>
        <dbReference type="ChEBI" id="CHEBI:15377"/>
        <dbReference type="ChEBI" id="CHEBI:15378"/>
        <dbReference type="ChEBI" id="CHEBI:30616"/>
        <dbReference type="ChEBI" id="CHEBI:43474"/>
        <dbReference type="ChEBI" id="CHEBI:456216"/>
        <dbReference type="EC" id="3.6.4.13"/>
    </reaction>
</comment>
<feature type="region of interest" description="Disordered" evidence="16">
    <location>
        <begin position="1"/>
        <end position="29"/>
    </location>
</feature>
<keyword evidence="20" id="KW-1185">Reference proteome</keyword>
<evidence type="ECO:0000256" key="2">
    <source>
        <dbReference type="ARBA" id="ARBA00004496"/>
    </source>
</evidence>
<dbReference type="InterPro" id="IPR014014">
    <property type="entry name" value="RNA_helicase_DEAD_Q_motif"/>
</dbReference>
<evidence type="ECO:0000256" key="15">
    <source>
        <dbReference type="PROSITE-ProRule" id="PRU00552"/>
    </source>
</evidence>
<dbReference type="PROSITE" id="PS51195">
    <property type="entry name" value="Q_MOTIF"/>
    <property type="match status" value="1"/>
</dbReference>
<dbReference type="InterPro" id="IPR027417">
    <property type="entry name" value="P-loop_NTPase"/>
</dbReference>
<dbReference type="AlphaFoldDB" id="A0A6P8YY28"/>
<dbReference type="InterPro" id="IPR014001">
    <property type="entry name" value="Helicase_ATP-bd"/>
</dbReference>
<dbReference type="GO" id="GO:0016787">
    <property type="term" value="F:hydrolase activity"/>
    <property type="evidence" value="ECO:0007669"/>
    <property type="project" value="UniProtKB-KW"/>
</dbReference>
<feature type="region of interest" description="Disordered" evidence="16">
    <location>
        <begin position="650"/>
        <end position="717"/>
    </location>
</feature>
<feature type="short sequence motif" description="Q motif" evidence="15">
    <location>
        <begin position="257"/>
        <end position="285"/>
    </location>
</feature>
<feature type="compositionally biased region" description="Low complexity" evidence="16">
    <location>
        <begin position="803"/>
        <end position="814"/>
    </location>
</feature>
<dbReference type="KEGG" id="tpal:117645832"/>
<keyword evidence="7 21" id="KW-0347">Helicase</keyword>
<evidence type="ECO:0000259" key="19">
    <source>
        <dbReference type="PROSITE" id="PS51195"/>
    </source>
</evidence>
<evidence type="ECO:0000313" key="20">
    <source>
        <dbReference type="Proteomes" id="UP000515158"/>
    </source>
</evidence>
<evidence type="ECO:0000256" key="14">
    <source>
        <dbReference type="ARBA" id="ARBA00075438"/>
    </source>
</evidence>
<evidence type="ECO:0000256" key="3">
    <source>
        <dbReference type="ARBA" id="ARBA00012552"/>
    </source>
</evidence>
<dbReference type="GO" id="GO:0003724">
    <property type="term" value="F:RNA helicase activity"/>
    <property type="evidence" value="ECO:0007669"/>
    <property type="project" value="UniProtKB-EC"/>
</dbReference>
<evidence type="ECO:0000256" key="16">
    <source>
        <dbReference type="SAM" id="MobiDB-lite"/>
    </source>
</evidence>
<dbReference type="FunFam" id="3.40.50.300:FF:000079">
    <property type="entry name" value="probable ATP-dependent RNA helicase DDX17"/>
    <property type="match status" value="1"/>
</dbReference>
<dbReference type="SMART" id="SM00490">
    <property type="entry name" value="HELICc"/>
    <property type="match status" value="1"/>
</dbReference>
<feature type="domain" description="Helicase C-terminal" evidence="18">
    <location>
        <begin position="492"/>
        <end position="636"/>
    </location>
</feature>
<evidence type="ECO:0000256" key="7">
    <source>
        <dbReference type="ARBA" id="ARBA00022806"/>
    </source>
</evidence>
<feature type="compositionally biased region" description="Low complexity" evidence="16">
    <location>
        <begin position="669"/>
        <end position="707"/>
    </location>
</feature>
<evidence type="ECO:0000256" key="5">
    <source>
        <dbReference type="ARBA" id="ARBA00022741"/>
    </source>
</evidence>
<dbReference type="RefSeq" id="XP_034242171.1">
    <property type="nucleotide sequence ID" value="XM_034386280.1"/>
</dbReference>
<evidence type="ECO:0000256" key="4">
    <source>
        <dbReference type="ARBA" id="ARBA00022490"/>
    </source>
</evidence>
<reference evidence="21" key="1">
    <citation type="submission" date="2025-08" db="UniProtKB">
        <authorList>
            <consortium name="RefSeq"/>
        </authorList>
    </citation>
    <scope>IDENTIFICATION</scope>
    <source>
        <tissue evidence="21">Total insect</tissue>
    </source>
</reference>
<keyword evidence="9" id="KW-0175">Coiled coil</keyword>
<gene>
    <name evidence="21" type="primary">LOC117645832</name>
</gene>
<dbReference type="GeneID" id="117645832"/>
<evidence type="ECO:0000259" key="17">
    <source>
        <dbReference type="PROSITE" id="PS51192"/>
    </source>
</evidence>
<feature type="region of interest" description="Disordered" evidence="16">
    <location>
        <begin position="69"/>
        <end position="119"/>
    </location>
</feature>
<proteinExistence type="inferred from homology"/>
<evidence type="ECO:0000256" key="9">
    <source>
        <dbReference type="ARBA" id="ARBA00023054"/>
    </source>
</evidence>
<feature type="domain" description="Helicase ATP-binding" evidence="17">
    <location>
        <begin position="288"/>
        <end position="463"/>
    </location>
</feature>
<dbReference type="GO" id="GO:0010468">
    <property type="term" value="P:regulation of gene expression"/>
    <property type="evidence" value="ECO:0007669"/>
    <property type="project" value="UniProtKB-ARBA"/>
</dbReference>
<dbReference type="PROSITE" id="PS51192">
    <property type="entry name" value="HELICASE_ATP_BIND_1"/>
    <property type="match status" value="1"/>
</dbReference>
<dbReference type="PROSITE" id="PS00039">
    <property type="entry name" value="DEAD_ATP_HELICASE"/>
    <property type="match status" value="1"/>
</dbReference>
<dbReference type="GO" id="GO:0005524">
    <property type="term" value="F:ATP binding"/>
    <property type="evidence" value="ECO:0007669"/>
    <property type="project" value="UniProtKB-KW"/>
</dbReference>
<evidence type="ECO:0000259" key="18">
    <source>
        <dbReference type="PROSITE" id="PS51194"/>
    </source>
</evidence>
<feature type="compositionally biased region" description="Basic residues" evidence="16">
    <location>
        <begin position="817"/>
        <end position="827"/>
    </location>
</feature>
<dbReference type="SMART" id="SM00487">
    <property type="entry name" value="DEXDc"/>
    <property type="match status" value="1"/>
</dbReference>
<dbReference type="GO" id="GO:0005737">
    <property type="term" value="C:cytoplasm"/>
    <property type="evidence" value="ECO:0007669"/>
    <property type="project" value="UniProtKB-SubCell"/>
</dbReference>
<keyword evidence="6" id="KW-0378">Hydrolase</keyword>
<feature type="region of interest" description="Disordered" evidence="16">
    <location>
        <begin position="35"/>
        <end position="54"/>
    </location>
</feature>
<dbReference type="OrthoDB" id="196131at2759"/>
<feature type="domain" description="DEAD-box RNA helicase Q" evidence="19">
    <location>
        <begin position="257"/>
        <end position="285"/>
    </location>
</feature>
<evidence type="ECO:0000256" key="13">
    <source>
        <dbReference type="ARBA" id="ARBA00068282"/>
    </source>
</evidence>
<accession>A0A6P8YY28</accession>
<organism evidence="21">
    <name type="scientific">Thrips palmi</name>
    <name type="common">Melon thrips</name>
    <dbReference type="NCBI Taxonomy" id="161013"/>
    <lineage>
        <taxon>Eukaryota</taxon>
        <taxon>Metazoa</taxon>
        <taxon>Ecdysozoa</taxon>
        <taxon>Arthropoda</taxon>
        <taxon>Hexapoda</taxon>
        <taxon>Insecta</taxon>
        <taxon>Pterygota</taxon>
        <taxon>Neoptera</taxon>
        <taxon>Paraneoptera</taxon>
        <taxon>Thysanoptera</taxon>
        <taxon>Terebrantia</taxon>
        <taxon>Thripoidea</taxon>
        <taxon>Thripidae</taxon>
        <taxon>Thrips</taxon>
    </lineage>
</organism>
<comment type="subcellular location">
    <subcellularLocation>
        <location evidence="2">Cytoplasm</location>
    </subcellularLocation>
    <subcellularLocation>
        <location evidence="1">Nucleus</location>
    </subcellularLocation>
</comment>
<evidence type="ECO:0000256" key="10">
    <source>
        <dbReference type="ARBA" id="ARBA00023242"/>
    </source>
</evidence>
<keyword evidence="10" id="KW-0539">Nucleus</keyword>
<dbReference type="InterPro" id="IPR011545">
    <property type="entry name" value="DEAD/DEAH_box_helicase_dom"/>
</dbReference>
<dbReference type="SUPFAM" id="SSF52540">
    <property type="entry name" value="P-loop containing nucleoside triphosphate hydrolases"/>
    <property type="match status" value="2"/>
</dbReference>
<dbReference type="PROSITE" id="PS51194">
    <property type="entry name" value="HELICASE_CTER"/>
    <property type="match status" value="1"/>
</dbReference>
<dbReference type="GO" id="GO:0005634">
    <property type="term" value="C:nucleus"/>
    <property type="evidence" value="ECO:0007669"/>
    <property type="project" value="UniProtKB-SubCell"/>
</dbReference>
<dbReference type="FunFam" id="3.40.50.300:FF:000524">
    <property type="entry name" value="ATP-dependent RNA helicase DDX42"/>
    <property type="match status" value="1"/>
</dbReference>
<dbReference type="FunCoup" id="A0A6P8YY28">
    <property type="interactions" value="2913"/>
</dbReference>
<evidence type="ECO:0000256" key="1">
    <source>
        <dbReference type="ARBA" id="ARBA00004123"/>
    </source>
</evidence>
<dbReference type="Pfam" id="PF00271">
    <property type="entry name" value="Helicase_C"/>
    <property type="match status" value="1"/>
</dbReference>
<name>A0A6P8YY28_THRPL</name>
<dbReference type="InterPro" id="IPR000629">
    <property type="entry name" value="RNA-helicase_DEAD-box_CS"/>
</dbReference>